<dbReference type="PANTHER" id="PTHR19424:SF0">
    <property type="entry name" value="HEAT SHOCK FACTOR BINDING PROTEIN 1"/>
    <property type="match status" value="1"/>
</dbReference>
<comment type="similarity">
    <text evidence="1">Belongs to the HSBP1 family.</text>
</comment>
<dbReference type="Pfam" id="PF06825">
    <property type="entry name" value="HSBP1"/>
    <property type="match status" value="1"/>
</dbReference>
<reference evidence="3 4" key="1">
    <citation type="journal article" date="2015" name="PLoS Pathog.">
        <title>Leptomonas seymouri: Adaptations to the Dixenous Life Cycle Analyzed by Genome Sequencing, Transcriptome Profiling and Co-infection with Leishmania donovani.</title>
        <authorList>
            <person name="Kraeva N."/>
            <person name="Butenko A."/>
            <person name="Hlavacova J."/>
            <person name="Kostygov A."/>
            <person name="Myskova J."/>
            <person name="Grybchuk D."/>
            <person name="Lestinova T."/>
            <person name="Votypka J."/>
            <person name="Volf P."/>
            <person name="Opperdoes F."/>
            <person name="Flegontov P."/>
            <person name="Lukes J."/>
            <person name="Yurchenko V."/>
        </authorList>
    </citation>
    <scope>NUCLEOTIDE SEQUENCE [LARGE SCALE GENOMIC DNA]</scope>
    <source>
        <strain evidence="3 4">ATCC 30220</strain>
    </source>
</reference>
<dbReference type="Gene3D" id="1.20.5.430">
    <property type="match status" value="1"/>
</dbReference>
<dbReference type="GO" id="GO:0003714">
    <property type="term" value="F:transcription corepressor activity"/>
    <property type="evidence" value="ECO:0007669"/>
    <property type="project" value="InterPro"/>
</dbReference>
<evidence type="ECO:0000313" key="4">
    <source>
        <dbReference type="Proteomes" id="UP000038009"/>
    </source>
</evidence>
<protein>
    <recommendedName>
        <fullName evidence="5">Heat shock factor binding protein 1</fullName>
    </recommendedName>
</protein>
<gene>
    <name evidence="3" type="ORF">ABL78_0628</name>
</gene>
<sequence length="106" mass="11264">MPPKTAAARPKGPEQKAGSPVRGASSATSGFSAPSAIPQGGTQELTSYVQGLLQQMQSRFEEMSNNIISRIDDMGARIDDLERSIDELMQQSGVEDGDTPSAKPKK</sequence>
<dbReference type="FunFam" id="1.20.5.430:FF:000003">
    <property type="entry name" value="Heat shock factor binding protein"/>
    <property type="match status" value="1"/>
</dbReference>
<evidence type="ECO:0008006" key="5">
    <source>
        <dbReference type="Google" id="ProtNLM"/>
    </source>
</evidence>
<dbReference type="PANTHER" id="PTHR19424">
    <property type="entry name" value="HEAT SHOCK FACTOR BINDING PROTEIN 1"/>
    <property type="match status" value="1"/>
</dbReference>
<dbReference type="AlphaFoldDB" id="A0A0N0P8R1"/>
<organism evidence="3 4">
    <name type="scientific">Leptomonas seymouri</name>
    <dbReference type="NCBI Taxonomy" id="5684"/>
    <lineage>
        <taxon>Eukaryota</taxon>
        <taxon>Discoba</taxon>
        <taxon>Euglenozoa</taxon>
        <taxon>Kinetoplastea</taxon>
        <taxon>Metakinetoplastina</taxon>
        <taxon>Trypanosomatida</taxon>
        <taxon>Trypanosomatidae</taxon>
        <taxon>Leishmaniinae</taxon>
        <taxon>Leptomonas</taxon>
    </lineage>
</organism>
<evidence type="ECO:0000313" key="3">
    <source>
        <dbReference type="EMBL" id="KPI90246.1"/>
    </source>
</evidence>
<dbReference type="GO" id="GO:0005829">
    <property type="term" value="C:cytosol"/>
    <property type="evidence" value="ECO:0007669"/>
    <property type="project" value="TreeGrafter"/>
</dbReference>
<dbReference type="Proteomes" id="UP000038009">
    <property type="component" value="Unassembled WGS sequence"/>
</dbReference>
<evidence type="ECO:0000256" key="1">
    <source>
        <dbReference type="ARBA" id="ARBA00006349"/>
    </source>
</evidence>
<dbReference type="InterPro" id="IPR009643">
    <property type="entry name" value="HS1-bd"/>
</dbReference>
<dbReference type="OrthoDB" id="4159489at2759"/>
<feature type="region of interest" description="Disordered" evidence="2">
    <location>
        <begin position="1"/>
        <end position="42"/>
    </location>
</feature>
<dbReference type="EMBL" id="LJSK01000008">
    <property type="protein sequence ID" value="KPI90246.1"/>
    <property type="molecule type" value="Genomic_DNA"/>
</dbReference>
<evidence type="ECO:0000256" key="2">
    <source>
        <dbReference type="SAM" id="MobiDB-lite"/>
    </source>
</evidence>
<accession>A0A0N0P8R1</accession>
<proteinExistence type="inferred from homology"/>
<keyword evidence="4" id="KW-1185">Reference proteome</keyword>
<name>A0A0N0P8R1_LEPSE</name>
<comment type="caution">
    <text evidence="3">The sequence shown here is derived from an EMBL/GenBank/DDBJ whole genome shotgun (WGS) entry which is preliminary data.</text>
</comment>
<dbReference type="GO" id="GO:0005634">
    <property type="term" value="C:nucleus"/>
    <property type="evidence" value="ECO:0007669"/>
    <property type="project" value="TreeGrafter"/>
</dbReference>
<dbReference type="GO" id="GO:0070370">
    <property type="term" value="P:cellular heat acclimation"/>
    <property type="evidence" value="ECO:0007669"/>
    <property type="project" value="TreeGrafter"/>
</dbReference>
<dbReference type="VEuPathDB" id="TriTrypDB:Lsey_0008_0330"/>